<reference evidence="1 2" key="1">
    <citation type="submission" date="2019-07" db="EMBL/GenBank/DDBJ databases">
        <title>Genome sequence of Acholeplasma laidlawii strain with increased resistance to erythromycin.</title>
        <authorList>
            <person name="Medvedeva E.S."/>
            <person name="Baranova N.B."/>
            <person name="Siniagina M.N."/>
            <person name="Mouzykantov A."/>
            <person name="Chernova O.A."/>
            <person name="Chernov V.M."/>
        </authorList>
    </citation>
    <scope>NUCLEOTIDE SEQUENCE [LARGE SCALE GENOMIC DNA]</scope>
    <source>
        <strain evidence="1 2">PG8REry</strain>
    </source>
</reference>
<dbReference type="OMA" id="KERSHKW"/>
<dbReference type="EMBL" id="VKID01000001">
    <property type="protein sequence ID" value="TRY00302.1"/>
    <property type="molecule type" value="Genomic_DNA"/>
</dbReference>
<dbReference type="AlphaFoldDB" id="A0A553IJF1"/>
<dbReference type="GeneID" id="41338433"/>
<dbReference type="InterPro" id="IPR010719">
    <property type="entry name" value="MnmM_MeTrfase"/>
</dbReference>
<evidence type="ECO:0000313" key="2">
    <source>
        <dbReference type="Proteomes" id="UP000315938"/>
    </source>
</evidence>
<dbReference type="InterPro" id="IPR029063">
    <property type="entry name" value="SAM-dependent_MTases_sf"/>
</dbReference>
<sequence>MKKANVIDLAHNILLKHIKPHMTIVDATCGNGHDTLFLASRVEHVHAFDIQQEALDNTRSLTKDLDNITYHHTSHEHITKLISNYDGVIFNLGYLPKGDKSITTHHISTVNTLKSLHEKNQGFVLIVAYPGHTEGIIEQVALQSFLDKQDIKYEVIRLPHITKKDAPLIYFYTY</sequence>
<keyword evidence="1" id="KW-0489">Methyltransferase</keyword>
<organism evidence="1 2">
    <name type="scientific">Acholeplasma laidlawii</name>
    <dbReference type="NCBI Taxonomy" id="2148"/>
    <lineage>
        <taxon>Bacteria</taxon>
        <taxon>Bacillati</taxon>
        <taxon>Mycoplasmatota</taxon>
        <taxon>Mollicutes</taxon>
        <taxon>Acholeplasmatales</taxon>
        <taxon>Acholeplasmataceae</taxon>
        <taxon>Acholeplasma</taxon>
    </lineage>
</organism>
<dbReference type="CDD" id="cd02440">
    <property type="entry name" value="AdoMet_MTases"/>
    <property type="match status" value="1"/>
</dbReference>
<protein>
    <submittedName>
        <fullName evidence="1">Methyltransferase domain-containing protein</fullName>
    </submittedName>
</protein>
<comment type="caution">
    <text evidence="1">The sequence shown here is derived from an EMBL/GenBank/DDBJ whole genome shotgun (WGS) entry which is preliminary data.</text>
</comment>
<keyword evidence="1" id="KW-0808">Transferase</keyword>
<dbReference type="PANTHER" id="PTHR35276">
    <property type="entry name" value="S-ADENOSYL-L-METHIONINE-DEPENDENT METHYLTRANSFERASES SUPERFAMILY PROTEIN"/>
    <property type="match status" value="1"/>
</dbReference>
<accession>A0A553IJF1</accession>
<dbReference type="GO" id="GO:0032259">
    <property type="term" value="P:methylation"/>
    <property type="evidence" value="ECO:0007669"/>
    <property type="project" value="UniProtKB-KW"/>
</dbReference>
<dbReference type="PANTHER" id="PTHR35276:SF1">
    <property type="entry name" value="TRNA (MNM(5)S(2)U34)-METHYLTRANSFERASE, CHLOROPLASTIC"/>
    <property type="match status" value="1"/>
</dbReference>
<dbReference type="SUPFAM" id="SSF53335">
    <property type="entry name" value="S-adenosyl-L-methionine-dependent methyltransferases"/>
    <property type="match status" value="1"/>
</dbReference>
<dbReference type="GO" id="GO:0008168">
    <property type="term" value="F:methyltransferase activity"/>
    <property type="evidence" value="ECO:0007669"/>
    <property type="project" value="UniProtKB-KW"/>
</dbReference>
<evidence type="ECO:0000313" key="1">
    <source>
        <dbReference type="EMBL" id="TRY00302.1"/>
    </source>
</evidence>
<dbReference type="Gene3D" id="3.40.50.150">
    <property type="entry name" value="Vaccinia Virus protein VP39"/>
    <property type="match status" value="1"/>
</dbReference>
<dbReference type="Pfam" id="PF06962">
    <property type="entry name" value="rRNA_methylase"/>
    <property type="match status" value="1"/>
</dbReference>
<dbReference type="Proteomes" id="UP000315938">
    <property type="component" value="Unassembled WGS sequence"/>
</dbReference>
<name>A0A553IJF1_ACHLA</name>
<proteinExistence type="predicted"/>
<gene>
    <name evidence="1" type="ORF">FNV44_04440</name>
</gene>
<dbReference type="RefSeq" id="WP_012242201.1">
    <property type="nucleotide sequence ID" value="NZ_JACAOE010000001.1"/>
</dbReference>